<organism evidence="2 3">
    <name type="scientific">Terrabacter aerolatus</name>
    <dbReference type="NCBI Taxonomy" id="422442"/>
    <lineage>
        <taxon>Bacteria</taxon>
        <taxon>Bacillati</taxon>
        <taxon>Actinomycetota</taxon>
        <taxon>Actinomycetes</taxon>
        <taxon>Micrococcales</taxon>
        <taxon>Intrasporangiaceae</taxon>
        <taxon>Terrabacter</taxon>
    </lineage>
</organism>
<dbReference type="EMBL" id="BJYX01000001">
    <property type="protein sequence ID" value="GEO28486.1"/>
    <property type="molecule type" value="Genomic_DNA"/>
</dbReference>
<evidence type="ECO:0000256" key="1">
    <source>
        <dbReference type="SAM" id="MobiDB-lite"/>
    </source>
</evidence>
<comment type="caution">
    <text evidence="2">The sequence shown here is derived from an EMBL/GenBank/DDBJ whole genome shotgun (WGS) entry which is preliminary data.</text>
</comment>
<dbReference type="RefSeq" id="WP_186814992.1">
    <property type="nucleotide sequence ID" value="NZ_BAAARO010000025.1"/>
</dbReference>
<name>A0A512CWA8_9MICO</name>
<proteinExistence type="predicted"/>
<protein>
    <submittedName>
        <fullName evidence="2">Uncharacterized protein</fullName>
    </submittedName>
</protein>
<reference evidence="2 3" key="1">
    <citation type="submission" date="2019-07" db="EMBL/GenBank/DDBJ databases">
        <title>Whole genome shotgun sequence of Terrabacter aerolatus NBRC 106305.</title>
        <authorList>
            <person name="Hosoyama A."/>
            <person name="Uohara A."/>
            <person name="Ohji S."/>
            <person name="Ichikawa N."/>
        </authorList>
    </citation>
    <scope>NUCLEOTIDE SEQUENCE [LARGE SCALE GENOMIC DNA]</scope>
    <source>
        <strain evidence="2 3">NBRC 106305</strain>
    </source>
</reference>
<sequence length="58" mass="6430">MKHLAPMAARFTRSHQGYQHPAKLDAWEKAVMGPEAEAMRWPGGSISGSDDGWDDCDE</sequence>
<accession>A0A512CWA8</accession>
<dbReference type="Proteomes" id="UP000321534">
    <property type="component" value="Unassembled WGS sequence"/>
</dbReference>
<gene>
    <name evidence="2" type="ORF">TAE01_02960</name>
</gene>
<dbReference type="AlphaFoldDB" id="A0A512CWA8"/>
<evidence type="ECO:0000313" key="3">
    <source>
        <dbReference type="Proteomes" id="UP000321534"/>
    </source>
</evidence>
<feature type="region of interest" description="Disordered" evidence="1">
    <location>
        <begin position="38"/>
        <end position="58"/>
    </location>
</feature>
<keyword evidence="3" id="KW-1185">Reference proteome</keyword>
<evidence type="ECO:0000313" key="2">
    <source>
        <dbReference type="EMBL" id="GEO28486.1"/>
    </source>
</evidence>